<dbReference type="PANTHER" id="PTHR33138">
    <property type="entry name" value="OS01G0690200 PROTEIN"/>
    <property type="match status" value="1"/>
</dbReference>
<gene>
    <name evidence="5" type="ORF">FH972_012510</name>
</gene>
<organism evidence="5 6">
    <name type="scientific">Carpinus fangiana</name>
    <dbReference type="NCBI Taxonomy" id="176857"/>
    <lineage>
        <taxon>Eukaryota</taxon>
        <taxon>Viridiplantae</taxon>
        <taxon>Streptophyta</taxon>
        <taxon>Embryophyta</taxon>
        <taxon>Tracheophyta</taxon>
        <taxon>Spermatophyta</taxon>
        <taxon>Magnoliopsida</taxon>
        <taxon>eudicotyledons</taxon>
        <taxon>Gunneridae</taxon>
        <taxon>Pentapetalae</taxon>
        <taxon>rosids</taxon>
        <taxon>fabids</taxon>
        <taxon>Fagales</taxon>
        <taxon>Betulaceae</taxon>
        <taxon>Carpinus</taxon>
    </lineage>
</organism>
<dbReference type="PANTHER" id="PTHR33138:SF30">
    <property type="entry name" value="LEAF RUST 10 DISEASE-RESISTANCE LOCUS RECEPTOR-LIKE PROTEIN KINASE-LIKE 2.7"/>
    <property type="match status" value="1"/>
</dbReference>
<evidence type="ECO:0000259" key="4">
    <source>
        <dbReference type="Pfam" id="PF13947"/>
    </source>
</evidence>
<dbReference type="Pfam" id="PF13947">
    <property type="entry name" value="GUB_WAK_bind"/>
    <property type="match status" value="1"/>
</dbReference>
<reference evidence="5 6" key="1">
    <citation type="submission" date="2019-06" db="EMBL/GenBank/DDBJ databases">
        <title>A chromosomal-level reference genome of Carpinus fangiana (Coryloideae, Betulaceae).</title>
        <authorList>
            <person name="Yang X."/>
            <person name="Wang Z."/>
            <person name="Zhang L."/>
            <person name="Hao G."/>
            <person name="Liu J."/>
            <person name="Yang Y."/>
        </authorList>
    </citation>
    <scope>NUCLEOTIDE SEQUENCE [LARGE SCALE GENOMIC DNA]</scope>
    <source>
        <strain evidence="5">Cfa_2016G</strain>
        <tissue evidence="5">Leaf</tissue>
    </source>
</reference>
<dbReference type="Proteomes" id="UP000327013">
    <property type="component" value="Chromosome 5"/>
</dbReference>
<feature type="domain" description="Wall-associated receptor kinase galacturonan-binding" evidence="4">
    <location>
        <begin position="35"/>
        <end position="98"/>
    </location>
</feature>
<dbReference type="EMBL" id="CM017325">
    <property type="protein sequence ID" value="KAE8055684.1"/>
    <property type="molecule type" value="Genomic_DNA"/>
</dbReference>
<evidence type="ECO:0000256" key="1">
    <source>
        <dbReference type="ARBA" id="ARBA00004167"/>
    </source>
</evidence>
<feature type="chain" id="PRO_5024369187" description="Wall-associated receptor kinase galacturonan-binding domain-containing protein" evidence="3">
    <location>
        <begin position="27"/>
        <end position="296"/>
    </location>
</feature>
<dbReference type="GO" id="GO:0030247">
    <property type="term" value="F:polysaccharide binding"/>
    <property type="evidence" value="ECO:0007669"/>
    <property type="project" value="InterPro"/>
</dbReference>
<evidence type="ECO:0000313" key="6">
    <source>
        <dbReference type="Proteomes" id="UP000327013"/>
    </source>
</evidence>
<sequence length="296" mass="33254">MAGGMLSPAGFTVLIVVLVLVHEACSANDSHHHSCPPSSCGNIQNISYPFRLEGDPPICGDQRYNLSCQNNQTVLYLYAGKYYVQEINYNAYTIRVVDPGIQKDNIFIPRYFLNRYNFSSGDPYTLSYPDNLYVRCNSGQYQQIGRLLDDGTTMSVTGLVWVKCEKPVISDMYLDTSTCSSNGVNSSNSSQFHSKSDRYALYSEDVSDLDDSGDSCQIEQMFPKVSFMVKRIRCSDVYDKVADGFKLSWVQVLCDNFTEDDSCHLNNVNFPVQCDLPSSFFVILGKGIRFLSQKIV</sequence>
<keyword evidence="2 3" id="KW-0732">Signal</keyword>
<evidence type="ECO:0000313" key="5">
    <source>
        <dbReference type="EMBL" id="KAE8055684.1"/>
    </source>
</evidence>
<protein>
    <recommendedName>
        <fullName evidence="4">Wall-associated receptor kinase galacturonan-binding domain-containing protein</fullName>
    </recommendedName>
</protein>
<evidence type="ECO:0000256" key="3">
    <source>
        <dbReference type="SAM" id="SignalP"/>
    </source>
</evidence>
<dbReference type="InterPro" id="IPR025287">
    <property type="entry name" value="WAK_GUB"/>
</dbReference>
<comment type="subcellular location">
    <subcellularLocation>
        <location evidence="1">Membrane</location>
        <topology evidence="1">Single-pass membrane protein</topology>
    </subcellularLocation>
</comment>
<keyword evidence="6" id="KW-1185">Reference proteome</keyword>
<feature type="signal peptide" evidence="3">
    <location>
        <begin position="1"/>
        <end position="26"/>
    </location>
</feature>
<dbReference type="OrthoDB" id="1146903at2759"/>
<name>A0A5N6R754_9ROSI</name>
<evidence type="ECO:0000256" key="2">
    <source>
        <dbReference type="ARBA" id="ARBA00022729"/>
    </source>
</evidence>
<dbReference type="GO" id="GO:0016020">
    <property type="term" value="C:membrane"/>
    <property type="evidence" value="ECO:0007669"/>
    <property type="project" value="UniProtKB-SubCell"/>
</dbReference>
<dbReference type="AlphaFoldDB" id="A0A5N6R754"/>
<proteinExistence type="predicted"/>
<accession>A0A5N6R754</accession>